<keyword evidence="1" id="KW-0175">Coiled coil</keyword>
<name>A0A0D2FN86_9EURO</name>
<protein>
    <submittedName>
        <fullName evidence="2">Uncharacterized protein</fullName>
    </submittedName>
</protein>
<proteinExistence type="predicted"/>
<accession>A0A0D2FN86</accession>
<dbReference type="HOGENOM" id="CLU_1408575_0_0_1"/>
<dbReference type="EMBL" id="KN847317">
    <property type="protein sequence ID" value="KIW61499.1"/>
    <property type="molecule type" value="Genomic_DNA"/>
</dbReference>
<dbReference type="OrthoDB" id="4146362at2759"/>
<reference evidence="2 3" key="1">
    <citation type="submission" date="2015-01" db="EMBL/GenBank/DDBJ databases">
        <title>The Genome Sequence of Exophiala xenobiotica CBS118157.</title>
        <authorList>
            <consortium name="The Broad Institute Genomics Platform"/>
            <person name="Cuomo C."/>
            <person name="de Hoog S."/>
            <person name="Gorbushina A."/>
            <person name="Stielow B."/>
            <person name="Teixiera M."/>
            <person name="Abouelleil A."/>
            <person name="Chapman S.B."/>
            <person name="Priest M."/>
            <person name="Young S.K."/>
            <person name="Wortman J."/>
            <person name="Nusbaum C."/>
            <person name="Birren B."/>
        </authorList>
    </citation>
    <scope>NUCLEOTIDE SEQUENCE [LARGE SCALE GENOMIC DNA]</scope>
    <source>
        <strain evidence="2 3">CBS 118157</strain>
    </source>
</reference>
<gene>
    <name evidence="2" type="ORF">PV05_01616</name>
</gene>
<sequence length="210" mass="23361">MCRYKLHTCPYPHQDPIAALIFLPDKAGEWVPCDEPKPWGRLSCGKLVVMHPRNPAEVEFNSLFQPAHQLLENRSGDPAEKEDLNSTEIPALKSQSYADTIIPAAGVDGTKDAEAARIQLATCKWCTAVVKLVATKSKEKQGEARQEIAQLEKLMDGCPTLRQIQMKVLRLERGVERLRHDAWALTRALMDGTETTAEIENQAPANNGIH</sequence>
<evidence type="ECO:0000313" key="3">
    <source>
        <dbReference type="Proteomes" id="UP000054342"/>
    </source>
</evidence>
<organism evidence="2 3">
    <name type="scientific">Exophiala xenobiotica</name>
    <dbReference type="NCBI Taxonomy" id="348802"/>
    <lineage>
        <taxon>Eukaryota</taxon>
        <taxon>Fungi</taxon>
        <taxon>Dikarya</taxon>
        <taxon>Ascomycota</taxon>
        <taxon>Pezizomycotina</taxon>
        <taxon>Eurotiomycetes</taxon>
        <taxon>Chaetothyriomycetidae</taxon>
        <taxon>Chaetothyriales</taxon>
        <taxon>Herpotrichiellaceae</taxon>
        <taxon>Exophiala</taxon>
    </lineage>
</organism>
<feature type="coiled-coil region" evidence="1">
    <location>
        <begin position="134"/>
        <end position="181"/>
    </location>
</feature>
<dbReference type="AlphaFoldDB" id="A0A0D2FN86"/>
<evidence type="ECO:0000256" key="1">
    <source>
        <dbReference type="SAM" id="Coils"/>
    </source>
</evidence>
<evidence type="ECO:0000313" key="2">
    <source>
        <dbReference type="EMBL" id="KIW61499.1"/>
    </source>
</evidence>
<keyword evidence="3" id="KW-1185">Reference proteome</keyword>
<dbReference type="Proteomes" id="UP000054342">
    <property type="component" value="Unassembled WGS sequence"/>
</dbReference>
<dbReference type="RefSeq" id="XP_013322083.1">
    <property type="nucleotide sequence ID" value="XM_013466629.1"/>
</dbReference>
<dbReference type="GeneID" id="25323524"/>